<dbReference type="PROSITE" id="PS50995">
    <property type="entry name" value="HTH_MARR_2"/>
    <property type="match status" value="1"/>
</dbReference>
<keyword evidence="6" id="KW-1185">Reference proteome</keyword>
<sequence length="162" mass="18668">MKYDHVDKLLAQWRDCRPDLDCSPMGVIGRLSRASRIIDKRLLKAFKKHDLSAIEFDILATLRRCQEPLTPTELYQTLMLSSGAMSTRLDALVKRGLIERIASEQDRRSCSVTLTEAGIELIDRALEDHVENERNILEPLTEDEQVHLATLLRKWLLYNEGH</sequence>
<keyword evidence="3" id="KW-0804">Transcription</keyword>
<dbReference type="PRINTS" id="PR00598">
    <property type="entry name" value="HTHMARR"/>
</dbReference>
<accession>A0ABX6R6A1</accession>
<feature type="domain" description="HTH marR-type" evidence="4">
    <location>
        <begin position="24"/>
        <end position="157"/>
    </location>
</feature>
<dbReference type="InterPro" id="IPR036388">
    <property type="entry name" value="WH-like_DNA-bd_sf"/>
</dbReference>
<evidence type="ECO:0000256" key="1">
    <source>
        <dbReference type="ARBA" id="ARBA00023015"/>
    </source>
</evidence>
<dbReference type="Gene3D" id="1.10.10.10">
    <property type="entry name" value="Winged helix-like DNA-binding domain superfamily/Winged helix DNA-binding domain"/>
    <property type="match status" value="1"/>
</dbReference>
<keyword evidence="2" id="KW-0238">DNA-binding</keyword>
<dbReference type="Pfam" id="PF12802">
    <property type="entry name" value="MarR_2"/>
    <property type="match status" value="1"/>
</dbReference>
<dbReference type="EMBL" id="CP046269">
    <property type="protein sequence ID" value="QMV16885.1"/>
    <property type="molecule type" value="Genomic_DNA"/>
</dbReference>
<dbReference type="PANTHER" id="PTHR42756:SF1">
    <property type="entry name" value="TRANSCRIPTIONAL REPRESSOR OF EMRAB OPERON"/>
    <property type="match status" value="1"/>
</dbReference>
<proteinExistence type="predicted"/>
<dbReference type="InterPro" id="IPR023187">
    <property type="entry name" value="Tscrpt_reg_MarR-type_CS"/>
</dbReference>
<dbReference type="SUPFAM" id="SSF46785">
    <property type="entry name" value="Winged helix' DNA-binding domain"/>
    <property type="match status" value="1"/>
</dbReference>
<name>A0ABX6R6A1_9VIBR</name>
<evidence type="ECO:0000256" key="3">
    <source>
        <dbReference type="ARBA" id="ARBA00023163"/>
    </source>
</evidence>
<dbReference type="RefSeq" id="WP_182288814.1">
    <property type="nucleotide sequence ID" value="NZ_CP046269.1"/>
</dbReference>
<evidence type="ECO:0000256" key="2">
    <source>
        <dbReference type="ARBA" id="ARBA00023125"/>
    </source>
</evidence>
<dbReference type="SMART" id="SM00347">
    <property type="entry name" value="HTH_MARR"/>
    <property type="match status" value="1"/>
</dbReference>
<evidence type="ECO:0000259" key="4">
    <source>
        <dbReference type="PROSITE" id="PS50995"/>
    </source>
</evidence>
<dbReference type="PANTHER" id="PTHR42756">
    <property type="entry name" value="TRANSCRIPTIONAL REGULATOR, MARR"/>
    <property type="match status" value="1"/>
</dbReference>
<protein>
    <submittedName>
        <fullName evidence="5">HTH-type transcriptional regulator MhqR</fullName>
    </submittedName>
</protein>
<dbReference type="InterPro" id="IPR000835">
    <property type="entry name" value="HTH_MarR-typ"/>
</dbReference>
<keyword evidence="1" id="KW-0805">Transcription regulation</keyword>
<dbReference type="Proteomes" id="UP000515264">
    <property type="component" value="Chromosome 2"/>
</dbReference>
<reference evidence="5 6" key="1">
    <citation type="journal article" date="2020" name="J. Nat. Prod.">
        <title>Genomics-Metabolomics Profiling Disclosed Marine Vibrio spartinae 3.6 as a Producer of a New Branched Side Chain Prodigiosin.</title>
        <authorList>
            <person name="Vitale G.A."/>
            <person name="Sciarretta M."/>
            <person name="Palma Esposito F."/>
            <person name="January G.G."/>
            <person name="Giaccio M."/>
            <person name="Bunk B."/>
            <person name="Sproer C."/>
            <person name="Bajerski F."/>
            <person name="Power D."/>
            <person name="Festa C."/>
            <person name="Monti M.C."/>
            <person name="D'Auria M.V."/>
            <person name="de Pascale D."/>
        </authorList>
    </citation>
    <scope>NUCLEOTIDE SEQUENCE [LARGE SCALE GENOMIC DNA]</scope>
    <source>
        <strain evidence="5 6">3.6</strain>
    </source>
</reference>
<gene>
    <name evidence="5" type="primary">mhqR_2</name>
    <name evidence="5" type="ORF">Vspart_04304</name>
</gene>
<organism evidence="5 6">
    <name type="scientific">Vibrio spartinae</name>
    <dbReference type="NCBI Taxonomy" id="1918945"/>
    <lineage>
        <taxon>Bacteria</taxon>
        <taxon>Pseudomonadati</taxon>
        <taxon>Pseudomonadota</taxon>
        <taxon>Gammaproteobacteria</taxon>
        <taxon>Vibrionales</taxon>
        <taxon>Vibrionaceae</taxon>
        <taxon>Vibrio</taxon>
    </lineage>
</organism>
<dbReference type="PROSITE" id="PS01117">
    <property type="entry name" value="HTH_MARR_1"/>
    <property type="match status" value="1"/>
</dbReference>
<evidence type="ECO:0000313" key="6">
    <source>
        <dbReference type="Proteomes" id="UP000515264"/>
    </source>
</evidence>
<evidence type="ECO:0000313" key="5">
    <source>
        <dbReference type="EMBL" id="QMV16885.1"/>
    </source>
</evidence>
<dbReference type="InterPro" id="IPR036390">
    <property type="entry name" value="WH_DNA-bd_sf"/>
</dbReference>